<dbReference type="Proteomes" id="UP001519287">
    <property type="component" value="Unassembled WGS sequence"/>
</dbReference>
<organism evidence="7 8">
    <name type="scientific">Paenibacillus eucommiae</name>
    <dbReference type="NCBI Taxonomy" id="1355755"/>
    <lineage>
        <taxon>Bacteria</taxon>
        <taxon>Bacillati</taxon>
        <taxon>Bacillota</taxon>
        <taxon>Bacilli</taxon>
        <taxon>Bacillales</taxon>
        <taxon>Paenibacillaceae</taxon>
        <taxon>Paenibacillus</taxon>
    </lineage>
</organism>
<gene>
    <name evidence="7" type="ORF">J2Z66_008797</name>
</gene>
<comment type="caution">
    <text evidence="7">The sequence shown here is derived from an EMBL/GenBank/DDBJ whole genome shotgun (WGS) entry which is preliminary data.</text>
</comment>
<name>A0ABS4JB87_9BACL</name>
<dbReference type="EMBL" id="JAGGLB010000081">
    <property type="protein sequence ID" value="MBP1997116.1"/>
    <property type="molecule type" value="Genomic_DNA"/>
</dbReference>
<dbReference type="PANTHER" id="PTHR33217">
    <property type="entry name" value="TRANSPOSASE FOR INSERTION SEQUENCE ELEMENT IS1081"/>
    <property type="match status" value="1"/>
</dbReference>
<dbReference type="Pfam" id="PF00872">
    <property type="entry name" value="Transposase_mut"/>
    <property type="match status" value="1"/>
</dbReference>
<proteinExistence type="inferred from homology"/>
<evidence type="ECO:0000256" key="4">
    <source>
        <dbReference type="ARBA" id="ARBA00023125"/>
    </source>
</evidence>
<keyword evidence="4 6" id="KW-0238">DNA-binding</keyword>
<evidence type="ECO:0000313" key="8">
    <source>
        <dbReference type="Proteomes" id="UP001519287"/>
    </source>
</evidence>
<evidence type="ECO:0000256" key="6">
    <source>
        <dbReference type="RuleBase" id="RU365089"/>
    </source>
</evidence>
<evidence type="ECO:0000256" key="1">
    <source>
        <dbReference type="ARBA" id="ARBA00002190"/>
    </source>
</evidence>
<dbReference type="InterPro" id="IPR001207">
    <property type="entry name" value="Transposase_mutator"/>
</dbReference>
<keyword evidence="5 6" id="KW-0233">DNA recombination</keyword>
<evidence type="ECO:0000256" key="3">
    <source>
        <dbReference type="ARBA" id="ARBA00022578"/>
    </source>
</evidence>
<dbReference type="NCBIfam" id="NF033543">
    <property type="entry name" value="transpos_IS256"/>
    <property type="match status" value="1"/>
</dbReference>
<protein>
    <recommendedName>
        <fullName evidence="6">Mutator family transposase</fullName>
    </recommendedName>
</protein>
<dbReference type="PROSITE" id="PS01007">
    <property type="entry name" value="TRANSPOSASE_MUTATOR"/>
    <property type="match status" value="1"/>
</dbReference>
<dbReference type="PANTHER" id="PTHR33217:SF8">
    <property type="entry name" value="MUTATOR FAMILY TRANSPOSASE"/>
    <property type="match status" value="1"/>
</dbReference>
<evidence type="ECO:0000256" key="2">
    <source>
        <dbReference type="ARBA" id="ARBA00010961"/>
    </source>
</evidence>
<comment type="similarity">
    <text evidence="2 6">Belongs to the transposase mutator family.</text>
</comment>
<keyword evidence="8" id="KW-1185">Reference proteome</keyword>
<keyword evidence="6" id="KW-0814">Transposable element</keyword>
<keyword evidence="3 6" id="KW-0815">Transposition</keyword>
<evidence type="ECO:0000313" key="7">
    <source>
        <dbReference type="EMBL" id="MBP1997116.1"/>
    </source>
</evidence>
<sequence length="394" mass="45810">MSSSITNTEFMNQLENAVRTFVQEKLELVMREEISNFFAVEQPEETSNTRNGYYKRTLETKFGKIDDLKVPRDRQGEFQTQLFEPYQRRDGWLEEAVIRMYKGGMSTRDVGDFIEAIIGSHYSPTTVSNITGTVLQDVHAWQERPLKKRYSVLYIDGIHFNLRRDSVANEVIYVAMGVDEEGQRQVLGFLVGGNESAHGWKAFLQELYQRGATDILLGVFDGLIGLEDAFHSVYPKADVQRCVVHKMRNMFPKIRVKDKVEFMGDLKLVYEAPNYAQALHQFLAVEIKWSKIYPREVTSWKEDLPVLLAFYKYPAAIWKIIYTTNAIERTMKEIRKRLHPMNSVPNVDAAEKVAYFVLQDYNERWSERITRGFGMEETRIALANMFQERYGVKA</sequence>
<dbReference type="RefSeq" id="WP_209980134.1">
    <property type="nucleotide sequence ID" value="NZ_JAGGLB010000081.1"/>
</dbReference>
<accession>A0ABS4JB87</accession>
<reference evidence="7 8" key="1">
    <citation type="submission" date="2021-03" db="EMBL/GenBank/DDBJ databases">
        <title>Genomic Encyclopedia of Type Strains, Phase IV (KMG-IV): sequencing the most valuable type-strain genomes for metagenomic binning, comparative biology and taxonomic classification.</title>
        <authorList>
            <person name="Goeker M."/>
        </authorList>
    </citation>
    <scope>NUCLEOTIDE SEQUENCE [LARGE SCALE GENOMIC DNA]</scope>
    <source>
        <strain evidence="7 8">DSM 26048</strain>
    </source>
</reference>
<evidence type="ECO:0000256" key="5">
    <source>
        <dbReference type="ARBA" id="ARBA00023172"/>
    </source>
</evidence>
<comment type="function">
    <text evidence="1 6">Required for the transposition of the insertion element.</text>
</comment>